<keyword evidence="9" id="KW-1185">Reference proteome</keyword>
<dbReference type="GO" id="GO:0008360">
    <property type="term" value="P:regulation of cell shape"/>
    <property type="evidence" value="ECO:0007669"/>
    <property type="project" value="UniProtKB-UniRule"/>
</dbReference>
<comment type="caution">
    <text evidence="8">The sequence shown here is derived from an EMBL/GenBank/DDBJ whole genome shotgun (WGS) entry which is preliminary data.</text>
</comment>
<evidence type="ECO:0000259" key="7">
    <source>
        <dbReference type="PROSITE" id="PS52029"/>
    </source>
</evidence>
<dbReference type="Gene3D" id="2.40.440.10">
    <property type="entry name" value="L,D-transpeptidase catalytic domain-like"/>
    <property type="match status" value="1"/>
</dbReference>
<evidence type="ECO:0000256" key="3">
    <source>
        <dbReference type="ARBA" id="ARBA00022960"/>
    </source>
</evidence>
<dbReference type="UniPathway" id="UPA00219"/>
<evidence type="ECO:0000256" key="1">
    <source>
        <dbReference type="ARBA" id="ARBA00004752"/>
    </source>
</evidence>
<dbReference type="AlphaFoldDB" id="A0A3S1CNX1"/>
<sequence length="185" mass="20971">MLCINGCVSQSFVHTPFRGYELLNVDKPLKELINSSIDKSKTSILIEKSKSRLTLYYNQVPIKSYPVVFGANPMGDKLHAGDNRTPEGLLKIKDLYPHPQWSKFMWLDYPNRESWKKHLLAKSEGEFDWFLPVGGEVGIHGVPLGSDGIIDKRQNWTLGCPSLKNKDVDELYEVVQQGTVVEILP</sequence>
<evidence type="ECO:0000256" key="5">
    <source>
        <dbReference type="ARBA" id="ARBA00023316"/>
    </source>
</evidence>
<feature type="active site" description="Nucleophile" evidence="6">
    <location>
        <position position="160"/>
    </location>
</feature>
<dbReference type="InterPro" id="IPR005490">
    <property type="entry name" value="LD_TPept_cat_dom"/>
</dbReference>
<protein>
    <recommendedName>
        <fullName evidence="7">L,D-TPase catalytic domain-containing protein</fullName>
    </recommendedName>
</protein>
<dbReference type="InterPro" id="IPR038063">
    <property type="entry name" value="Transpep_catalytic_dom"/>
</dbReference>
<feature type="active site" description="Proton donor/acceptor" evidence="6">
    <location>
        <position position="140"/>
    </location>
</feature>
<reference evidence="8" key="1">
    <citation type="submission" date="2018-12" db="EMBL/GenBank/DDBJ databases">
        <authorList>
            <person name="Will S."/>
            <person name="Neumann-Schaal M."/>
            <person name="Henke P."/>
        </authorList>
    </citation>
    <scope>NUCLEOTIDE SEQUENCE</scope>
    <source>
        <strain evidence="8">PCC 7102</strain>
    </source>
</reference>
<dbReference type="GO" id="GO:0009252">
    <property type="term" value="P:peptidoglycan biosynthetic process"/>
    <property type="evidence" value="ECO:0007669"/>
    <property type="project" value="UniProtKB-UniPathway"/>
</dbReference>
<dbReference type="PROSITE" id="PS52029">
    <property type="entry name" value="LD_TPASE"/>
    <property type="match status" value="1"/>
</dbReference>
<dbReference type="PANTHER" id="PTHR36699">
    <property type="entry name" value="LD-TRANSPEPTIDASE"/>
    <property type="match status" value="1"/>
</dbReference>
<accession>A0A3S1CNX1</accession>
<evidence type="ECO:0000256" key="2">
    <source>
        <dbReference type="ARBA" id="ARBA00022679"/>
    </source>
</evidence>
<keyword evidence="3 6" id="KW-0133">Cell shape</keyword>
<proteinExistence type="predicted"/>
<dbReference type="EMBL" id="RSCL01000004">
    <property type="protein sequence ID" value="RUT07629.1"/>
    <property type="molecule type" value="Genomic_DNA"/>
</dbReference>
<dbReference type="SUPFAM" id="SSF141523">
    <property type="entry name" value="L,D-transpeptidase catalytic domain-like"/>
    <property type="match status" value="1"/>
</dbReference>
<organism evidence="8 9">
    <name type="scientific">Dulcicalothrix desertica PCC 7102</name>
    <dbReference type="NCBI Taxonomy" id="232991"/>
    <lineage>
        <taxon>Bacteria</taxon>
        <taxon>Bacillati</taxon>
        <taxon>Cyanobacteriota</taxon>
        <taxon>Cyanophyceae</taxon>
        <taxon>Nostocales</taxon>
        <taxon>Calotrichaceae</taxon>
        <taxon>Dulcicalothrix</taxon>
    </lineage>
</organism>
<gene>
    <name evidence="8" type="ORF">DSM106972_018890</name>
</gene>
<evidence type="ECO:0000256" key="6">
    <source>
        <dbReference type="PROSITE-ProRule" id="PRU01373"/>
    </source>
</evidence>
<feature type="domain" description="L,D-TPase catalytic" evidence="7">
    <location>
        <begin position="42"/>
        <end position="184"/>
    </location>
</feature>
<dbReference type="PANTHER" id="PTHR36699:SF1">
    <property type="entry name" value="L,D-TRANSPEPTIDASE YAFK-RELATED"/>
    <property type="match status" value="1"/>
</dbReference>
<dbReference type="OrthoDB" id="9809748at2"/>
<keyword evidence="4 6" id="KW-0573">Peptidoglycan synthesis</keyword>
<name>A0A3S1CNX1_9CYAN</name>
<dbReference type="CDD" id="cd16913">
    <property type="entry name" value="YkuD_like"/>
    <property type="match status" value="1"/>
</dbReference>
<comment type="pathway">
    <text evidence="1 6">Cell wall biogenesis; peptidoglycan biosynthesis.</text>
</comment>
<evidence type="ECO:0000256" key="4">
    <source>
        <dbReference type="ARBA" id="ARBA00022984"/>
    </source>
</evidence>
<keyword evidence="5 6" id="KW-0961">Cell wall biogenesis/degradation</keyword>
<dbReference type="GO" id="GO:0071555">
    <property type="term" value="P:cell wall organization"/>
    <property type="evidence" value="ECO:0007669"/>
    <property type="project" value="UniProtKB-UniRule"/>
</dbReference>
<dbReference type="Pfam" id="PF03734">
    <property type="entry name" value="YkuD"/>
    <property type="match status" value="1"/>
</dbReference>
<dbReference type="Proteomes" id="UP000271624">
    <property type="component" value="Unassembled WGS sequence"/>
</dbReference>
<dbReference type="GO" id="GO:0016740">
    <property type="term" value="F:transferase activity"/>
    <property type="evidence" value="ECO:0007669"/>
    <property type="project" value="UniProtKB-KW"/>
</dbReference>
<reference evidence="8" key="2">
    <citation type="journal article" date="2019" name="Genome Biol. Evol.">
        <title>Day and night: Metabolic profiles and evolutionary relationships of six axenic non-marine cyanobacteria.</title>
        <authorList>
            <person name="Will S.E."/>
            <person name="Henke P."/>
            <person name="Boedeker C."/>
            <person name="Huang S."/>
            <person name="Brinkmann H."/>
            <person name="Rohde M."/>
            <person name="Jarek M."/>
            <person name="Friedl T."/>
            <person name="Seufert S."/>
            <person name="Schumacher M."/>
            <person name="Overmann J."/>
            <person name="Neumann-Schaal M."/>
            <person name="Petersen J."/>
        </authorList>
    </citation>
    <scope>NUCLEOTIDE SEQUENCE [LARGE SCALE GENOMIC DNA]</scope>
    <source>
        <strain evidence="8">PCC 7102</strain>
    </source>
</reference>
<evidence type="ECO:0000313" key="8">
    <source>
        <dbReference type="EMBL" id="RUT07629.1"/>
    </source>
</evidence>
<evidence type="ECO:0000313" key="9">
    <source>
        <dbReference type="Proteomes" id="UP000271624"/>
    </source>
</evidence>
<keyword evidence="2" id="KW-0808">Transferase</keyword>